<evidence type="ECO:0000256" key="1">
    <source>
        <dbReference type="SAM" id="MobiDB-lite"/>
    </source>
</evidence>
<evidence type="ECO:0000313" key="4">
    <source>
        <dbReference type="Proteomes" id="UP000248795"/>
    </source>
</evidence>
<dbReference type="AlphaFoldDB" id="A0A2W2C7Y0"/>
<accession>A0A2W2C7Y0</accession>
<sequence length="585" mass="62709">MTLTRERAGRSPNFAHAALLAMVLWLALCFAPAAPPALADSLCTVPANACGCVSCGCGTSTAPRCPDGQQPYDDYCLPACPDGWLRYPGTPGLCTPPCEHGCPEGYDQVPLPQCPEGYHRDLQDPGSCVADYDPGQDDCPSGMVLSPNTLQCVTDCPPGTYRDQKGLCSSYYQQPCPAGYGRDPESGQCVPPGNWPPGYQWICLPACPPGTLRDFDHPTRCVPPPPQCPDGYDNWQGRCLPPCDQGSQRDPYGYCVPQACPPGTYANLRGACVPPECPTGYDTVNGQCVPPCDEGMTRDDSGRCEPPDEGCPQGSETFRGQCVPPCPQGYERDRQTGTCLPPPDNGCRQGQEKYRGQCVPLCETGQQRDGKGRCVNPGCPSGTENIRGTCLPLCRKDLVRRADGSCGCPAGQSLVGGRCVAPCDQGLVRDKNGRCVQPSCPAGEERVRGRCVAECLAGTVRDGRGRCVCPKGTQMTTAGRCERVTIEQPCGKGYHRNEAGSCVPDRRVQTQCPDGWRFSKKRQTCVPDRQEQPELRQPNLQLDPDALQLLQPQQRQKGTRNNGGNGKPACPKGFVPDGNGSCVPG</sequence>
<dbReference type="Proteomes" id="UP000248795">
    <property type="component" value="Unassembled WGS sequence"/>
</dbReference>
<dbReference type="InterPro" id="IPR009030">
    <property type="entry name" value="Growth_fac_rcpt_cys_sf"/>
</dbReference>
<evidence type="ECO:0000313" key="3">
    <source>
        <dbReference type="EMBL" id="PZF76313.1"/>
    </source>
</evidence>
<comment type="caution">
    <text evidence="3">The sequence shown here is derived from an EMBL/GenBank/DDBJ whole genome shotgun (WGS) entry which is preliminary data.</text>
</comment>
<protein>
    <submittedName>
        <fullName evidence="3">Uncharacterized protein</fullName>
    </submittedName>
</protein>
<organism evidence="3 4">
    <name type="scientific">Aestuariivirga litoralis</name>
    <dbReference type="NCBI Taxonomy" id="2650924"/>
    <lineage>
        <taxon>Bacteria</taxon>
        <taxon>Pseudomonadati</taxon>
        <taxon>Pseudomonadota</taxon>
        <taxon>Alphaproteobacteria</taxon>
        <taxon>Hyphomicrobiales</taxon>
        <taxon>Aestuariivirgaceae</taxon>
        <taxon>Aestuariivirga</taxon>
    </lineage>
</organism>
<feature type="chain" id="PRO_5015838861" evidence="2">
    <location>
        <begin position="40"/>
        <end position="585"/>
    </location>
</feature>
<evidence type="ECO:0000256" key="2">
    <source>
        <dbReference type="SAM" id="SignalP"/>
    </source>
</evidence>
<feature type="signal peptide" evidence="2">
    <location>
        <begin position="1"/>
        <end position="39"/>
    </location>
</feature>
<proteinExistence type="predicted"/>
<dbReference type="EMBL" id="QKVK01000006">
    <property type="protein sequence ID" value="PZF76313.1"/>
    <property type="molecule type" value="Genomic_DNA"/>
</dbReference>
<keyword evidence="2" id="KW-0732">Signal</keyword>
<name>A0A2W2C7Y0_9HYPH</name>
<dbReference type="RefSeq" id="WP_111199150.1">
    <property type="nucleotide sequence ID" value="NZ_QKVK01000006.1"/>
</dbReference>
<reference evidence="4" key="1">
    <citation type="submission" date="2018-06" db="EMBL/GenBank/DDBJ databases">
        <title>Aestuariibacter litoralis strain KCTC 52945T.</title>
        <authorList>
            <person name="Li X."/>
            <person name="Salam N."/>
            <person name="Li J.-L."/>
            <person name="Chen Y.-M."/>
            <person name="Yang Z.-W."/>
            <person name="Zhang L.-Y."/>
            <person name="Han M.-X."/>
            <person name="Xiao M."/>
            <person name="Li W.-J."/>
        </authorList>
    </citation>
    <scope>NUCLEOTIDE SEQUENCE [LARGE SCALE GENOMIC DNA]</scope>
    <source>
        <strain evidence="4">KCTC 52945</strain>
    </source>
</reference>
<feature type="region of interest" description="Disordered" evidence="1">
    <location>
        <begin position="551"/>
        <end position="585"/>
    </location>
</feature>
<keyword evidence="4" id="KW-1185">Reference proteome</keyword>
<gene>
    <name evidence="3" type="ORF">DK847_14075</name>
</gene>
<dbReference type="SUPFAM" id="SSF57184">
    <property type="entry name" value="Growth factor receptor domain"/>
    <property type="match status" value="3"/>
</dbReference>